<protein>
    <submittedName>
        <fullName evidence="1">Uncharacterized protein</fullName>
    </submittedName>
</protein>
<gene>
    <name evidence="1" type="ORF">NEF87_000404</name>
</gene>
<evidence type="ECO:0000313" key="1">
    <source>
        <dbReference type="EMBL" id="UYP44119.1"/>
    </source>
</evidence>
<dbReference type="EMBL" id="CP104013">
    <property type="protein sequence ID" value="UYP44119.1"/>
    <property type="molecule type" value="Genomic_DNA"/>
</dbReference>
<dbReference type="Proteomes" id="UP001208689">
    <property type="component" value="Chromosome"/>
</dbReference>
<keyword evidence="2" id="KW-1185">Reference proteome</keyword>
<organism evidence="1 2">
    <name type="scientific">Candidatus Lokiarchaeum ossiferum</name>
    <dbReference type="NCBI Taxonomy" id="2951803"/>
    <lineage>
        <taxon>Archaea</taxon>
        <taxon>Promethearchaeati</taxon>
        <taxon>Promethearchaeota</taxon>
        <taxon>Promethearchaeia</taxon>
        <taxon>Promethearchaeales</taxon>
        <taxon>Promethearchaeaceae</taxon>
        <taxon>Candidatus Lokiarchaeum</taxon>
    </lineage>
</organism>
<reference evidence="1" key="1">
    <citation type="submission" date="2022-09" db="EMBL/GenBank/DDBJ databases">
        <title>Actin cytoskeleton and complex cell architecture in an #Asgard archaeon.</title>
        <authorList>
            <person name="Ponce Toledo R.I."/>
            <person name="Schleper C."/>
            <person name="Rodrigues Oliveira T."/>
            <person name="Wollweber F."/>
            <person name="Xu J."/>
            <person name="Rittmann S."/>
            <person name="Klingl A."/>
            <person name="Pilhofer M."/>
        </authorList>
    </citation>
    <scope>NUCLEOTIDE SEQUENCE</scope>
    <source>
        <strain evidence="1">B-35</strain>
    </source>
</reference>
<proteinExistence type="predicted"/>
<evidence type="ECO:0000313" key="2">
    <source>
        <dbReference type="Proteomes" id="UP001208689"/>
    </source>
</evidence>
<sequence length="99" mass="11733">MSMYRKYLLKKNFWAQPKKDGSDPSCYVKHDIRTGGIYAYVQHRGVKIVADNKSKEFSNFNELDQYLDQLSMSTREDTTQFMQVLNRRNSSKMLRKITI</sequence>
<accession>A0ABY6HNH4</accession>
<name>A0ABY6HNH4_9ARCH</name>